<dbReference type="RefSeq" id="WP_138195949.1">
    <property type="nucleotide sequence ID" value="NZ_VCIW01000014.1"/>
</dbReference>
<organism evidence="2 3">
    <name type="scientific">Paenibacillus antri</name>
    <dbReference type="NCBI Taxonomy" id="2582848"/>
    <lineage>
        <taxon>Bacteria</taxon>
        <taxon>Bacillati</taxon>
        <taxon>Bacillota</taxon>
        <taxon>Bacilli</taxon>
        <taxon>Bacillales</taxon>
        <taxon>Paenibacillaceae</taxon>
        <taxon>Paenibacillus</taxon>
    </lineage>
</organism>
<keyword evidence="2" id="KW-0808">Transferase</keyword>
<dbReference type="Proteomes" id="UP000309676">
    <property type="component" value="Unassembled WGS sequence"/>
</dbReference>
<dbReference type="GO" id="GO:0016740">
    <property type="term" value="F:transferase activity"/>
    <property type="evidence" value="ECO:0007669"/>
    <property type="project" value="UniProtKB-KW"/>
</dbReference>
<accession>A0A5R9G2K1</accession>
<dbReference type="OrthoDB" id="5756516at2"/>
<dbReference type="EMBL" id="VCIW01000014">
    <property type="protein sequence ID" value="TLS50582.1"/>
    <property type="molecule type" value="Genomic_DNA"/>
</dbReference>
<protein>
    <submittedName>
        <fullName evidence="2">Glycosyltransferase family 1 protein</fullName>
    </submittedName>
</protein>
<sequence length="403" mass="46742">MIPRNVRKQETIVLFNGQSQYDVLRYFIADMAVGFRTLGYHVTIIDLLKENWLKELQKTINEMDILFFFSMNGMAIDLKIGDKSLYDQLNIPFFAFFVDHPMYQLPRLNAGVKNLIVSCVDQKHIEFLNKYMQGDYSKVFIPHGSSNGDFPSQEQVPLVPIIDREIDILFTGTYANPESYRNEWRSLNKHVAELFDDIAEVALSQNEKTMVEIAEETLSSRGIDSIYMHHGNFWSTLVQVDLYNRTVKRREVVTKLAQLPVRFEIYGNGWDELQITNNTTTFHPFVSFEMAQEKMRNSKLVLTILPSFTSGGHERVFSSMLHGAVSMVNRNIYFEKHFKDRDSILLYDFGTDIQGTAASMLDDLPLMQQVADGGRESALERHTWKQRAEEIIKHVQYHKFFTS</sequence>
<comment type="caution">
    <text evidence="2">The sequence shown here is derived from an EMBL/GenBank/DDBJ whole genome shotgun (WGS) entry which is preliminary data.</text>
</comment>
<evidence type="ECO:0000313" key="2">
    <source>
        <dbReference type="EMBL" id="TLS50582.1"/>
    </source>
</evidence>
<feature type="domain" description="Spore protein YkvP/CgeB glycosyl transferase-like" evidence="1">
    <location>
        <begin position="249"/>
        <end position="392"/>
    </location>
</feature>
<dbReference type="InterPro" id="IPR055259">
    <property type="entry name" value="YkvP/CgeB_Glyco_trans-like"/>
</dbReference>
<name>A0A5R9G2K1_9BACL</name>
<evidence type="ECO:0000313" key="3">
    <source>
        <dbReference type="Proteomes" id="UP000309676"/>
    </source>
</evidence>
<evidence type="ECO:0000259" key="1">
    <source>
        <dbReference type="Pfam" id="PF13524"/>
    </source>
</evidence>
<gene>
    <name evidence="2" type="ORF">FE782_19660</name>
</gene>
<dbReference type="Pfam" id="PF13524">
    <property type="entry name" value="Glyco_trans_1_2"/>
    <property type="match status" value="1"/>
</dbReference>
<keyword evidence="3" id="KW-1185">Reference proteome</keyword>
<reference evidence="2 3" key="1">
    <citation type="submission" date="2019-05" db="EMBL/GenBank/DDBJ databases">
        <authorList>
            <person name="Narsing Rao M.P."/>
            <person name="Li W.J."/>
        </authorList>
    </citation>
    <scope>NUCLEOTIDE SEQUENCE [LARGE SCALE GENOMIC DNA]</scope>
    <source>
        <strain evidence="2 3">SYSU_K30003</strain>
    </source>
</reference>
<proteinExistence type="predicted"/>
<dbReference type="AlphaFoldDB" id="A0A5R9G2K1"/>